<feature type="region of interest" description="Disordered" evidence="1">
    <location>
        <begin position="55"/>
        <end position="84"/>
    </location>
</feature>
<comment type="caution">
    <text evidence="2">The sequence shown here is derived from an EMBL/GenBank/DDBJ whole genome shotgun (WGS) entry which is preliminary data.</text>
</comment>
<organism evidence="2 3">
    <name type="scientific">Miscanthus lutarioriparius</name>
    <dbReference type="NCBI Taxonomy" id="422564"/>
    <lineage>
        <taxon>Eukaryota</taxon>
        <taxon>Viridiplantae</taxon>
        <taxon>Streptophyta</taxon>
        <taxon>Embryophyta</taxon>
        <taxon>Tracheophyta</taxon>
        <taxon>Spermatophyta</taxon>
        <taxon>Magnoliopsida</taxon>
        <taxon>Liliopsida</taxon>
        <taxon>Poales</taxon>
        <taxon>Poaceae</taxon>
        <taxon>PACMAD clade</taxon>
        <taxon>Panicoideae</taxon>
        <taxon>Andropogonodae</taxon>
        <taxon>Andropogoneae</taxon>
        <taxon>Saccharinae</taxon>
        <taxon>Miscanthus</taxon>
    </lineage>
</organism>
<reference evidence="2" key="1">
    <citation type="submission" date="2020-10" db="EMBL/GenBank/DDBJ databases">
        <authorList>
            <person name="Han B."/>
            <person name="Lu T."/>
            <person name="Zhao Q."/>
            <person name="Huang X."/>
            <person name="Zhao Y."/>
        </authorList>
    </citation>
    <scope>NUCLEOTIDE SEQUENCE</scope>
</reference>
<evidence type="ECO:0000256" key="1">
    <source>
        <dbReference type="SAM" id="MobiDB-lite"/>
    </source>
</evidence>
<name>A0A811RP80_9POAL</name>
<gene>
    <name evidence="2" type="ORF">NCGR_LOCUS55652</name>
</gene>
<keyword evidence="3" id="KW-1185">Reference proteome</keyword>
<evidence type="ECO:0000313" key="2">
    <source>
        <dbReference type="EMBL" id="CAD6272377.1"/>
    </source>
</evidence>
<dbReference type="Proteomes" id="UP000604825">
    <property type="component" value="Unassembled WGS sequence"/>
</dbReference>
<proteinExistence type="predicted"/>
<evidence type="ECO:0000313" key="3">
    <source>
        <dbReference type="Proteomes" id="UP000604825"/>
    </source>
</evidence>
<dbReference type="EMBL" id="CAJGYO010000016">
    <property type="protein sequence ID" value="CAD6272377.1"/>
    <property type="molecule type" value="Genomic_DNA"/>
</dbReference>
<dbReference type="AlphaFoldDB" id="A0A811RP80"/>
<feature type="compositionally biased region" description="Basic and acidic residues" evidence="1">
    <location>
        <begin position="55"/>
        <end position="71"/>
    </location>
</feature>
<accession>A0A811RP80</accession>
<sequence>MSTQMKVWLEAFSNDPTKRMDKVSEHLINVDARLSNMEQGGSKDDADTAAVARAKLEHKDTTKDLEVETKRAMGSLGMPSSRRR</sequence>
<protein>
    <submittedName>
        <fullName evidence="2">Uncharacterized protein</fullName>
    </submittedName>
</protein>